<keyword evidence="5 7" id="KW-0805">Transcription regulation</keyword>
<evidence type="ECO:0000256" key="2">
    <source>
        <dbReference type="ARBA" id="ARBA00022490"/>
    </source>
</evidence>
<feature type="compositionally biased region" description="Acidic residues" evidence="8">
    <location>
        <begin position="473"/>
        <end position="485"/>
    </location>
</feature>
<evidence type="ECO:0000313" key="10">
    <source>
        <dbReference type="EMBL" id="MXY93374.1"/>
    </source>
</evidence>
<dbReference type="PROSITE" id="PS50126">
    <property type="entry name" value="S1"/>
    <property type="match status" value="1"/>
</dbReference>
<dbReference type="CDD" id="cd02134">
    <property type="entry name" value="KH-II_NusA_rpt1"/>
    <property type="match status" value="1"/>
</dbReference>
<name>A0A6B0YQJ0_9CHLR</name>
<accession>A0A6B0YQJ0</accession>
<dbReference type="GO" id="GO:0006353">
    <property type="term" value="P:DNA-templated transcription termination"/>
    <property type="evidence" value="ECO:0007669"/>
    <property type="project" value="UniProtKB-UniRule"/>
</dbReference>
<dbReference type="AlphaFoldDB" id="A0A6B0YQJ0"/>
<dbReference type="GO" id="GO:0003700">
    <property type="term" value="F:DNA-binding transcription factor activity"/>
    <property type="evidence" value="ECO:0007669"/>
    <property type="project" value="InterPro"/>
</dbReference>
<dbReference type="SMART" id="SM00322">
    <property type="entry name" value="KH"/>
    <property type="match status" value="2"/>
</dbReference>
<comment type="subcellular location">
    <subcellularLocation>
        <location evidence="7">Cytoplasm</location>
    </subcellularLocation>
</comment>
<protein>
    <recommendedName>
        <fullName evidence="7">Transcription termination/antitermination protein NusA</fullName>
    </recommendedName>
</protein>
<dbReference type="EMBL" id="VXRG01000067">
    <property type="protein sequence ID" value="MXY93374.1"/>
    <property type="molecule type" value="Genomic_DNA"/>
</dbReference>
<dbReference type="GO" id="GO:0005829">
    <property type="term" value="C:cytosol"/>
    <property type="evidence" value="ECO:0007669"/>
    <property type="project" value="TreeGrafter"/>
</dbReference>
<dbReference type="GO" id="GO:0031564">
    <property type="term" value="P:transcription antitermination"/>
    <property type="evidence" value="ECO:0007669"/>
    <property type="project" value="UniProtKB-UniRule"/>
</dbReference>
<dbReference type="InterPro" id="IPR058582">
    <property type="entry name" value="KH_NusA_2nd"/>
</dbReference>
<feature type="compositionally biased region" description="Basic residues" evidence="8">
    <location>
        <begin position="598"/>
        <end position="608"/>
    </location>
</feature>
<evidence type="ECO:0000256" key="5">
    <source>
        <dbReference type="ARBA" id="ARBA00023015"/>
    </source>
</evidence>
<comment type="similarity">
    <text evidence="7">Belongs to the NusA family.</text>
</comment>
<dbReference type="Gene3D" id="3.30.1480.10">
    <property type="entry name" value="NusA, N-terminal domain"/>
    <property type="match status" value="1"/>
</dbReference>
<feature type="region of interest" description="Disordered" evidence="8">
    <location>
        <begin position="398"/>
        <end position="430"/>
    </location>
</feature>
<dbReference type="Pfam" id="PF13184">
    <property type="entry name" value="KH_NusA_1st"/>
    <property type="match status" value="1"/>
</dbReference>
<keyword evidence="6 7" id="KW-0804">Transcription</keyword>
<dbReference type="Pfam" id="PF26594">
    <property type="entry name" value="KH_NusA_2nd"/>
    <property type="match status" value="1"/>
</dbReference>
<evidence type="ECO:0000256" key="4">
    <source>
        <dbReference type="ARBA" id="ARBA00022884"/>
    </source>
</evidence>
<dbReference type="InterPro" id="IPR036555">
    <property type="entry name" value="NusA_N_sf"/>
</dbReference>
<comment type="subunit">
    <text evidence="7">Monomer. Binds directly to the core enzyme of the DNA-dependent RNA polymerase and to nascent RNA.</text>
</comment>
<feature type="compositionally biased region" description="Acidic residues" evidence="8">
    <location>
        <begin position="506"/>
        <end position="517"/>
    </location>
</feature>
<dbReference type="FunFam" id="3.30.1480.10:FF:000002">
    <property type="entry name" value="Transcription termination/antitermination protein NusA"/>
    <property type="match status" value="1"/>
</dbReference>
<evidence type="ECO:0000256" key="8">
    <source>
        <dbReference type="SAM" id="MobiDB-lite"/>
    </source>
</evidence>
<reference evidence="10" key="1">
    <citation type="submission" date="2019-09" db="EMBL/GenBank/DDBJ databases">
        <title>Characterisation of the sponge microbiome using genome-centric metagenomics.</title>
        <authorList>
            <person name="Engelberts J.P."/>
            <person name="Robbins S.J."/>
            <person name="De Goeij J.M."/>
            <person name="Aranda M."/>
            <person name="Bell S.C."/>
            <person name="Webster N.S."/>
        </authorList>
    </citation>
    <scope>NUCLEOTIDE SEQUENCE</scope>
    <source>
        <strain evidence="10">SB0664_bin_27</strain>
    </source>
</reference>
<dbReference type="FunFam" id="3.30.300.20:FF:000005">
    <property type="entry name" value="Transcription termination/antitermination protein NusA"/>
    <property type="match status" value="1"/>
</dbReference>
<dbReference type="InterPro" id="IPR004087">
    <property type="entry name" value="KH_dom"/>
</dbReference>
<evidence type="ECO:0000259" key="9">
    <source>
        <dbReference type="PROSITE" id="PS50126"/>
    </source>
</evidence>
<dbReference type="SUPFAM" id="SSF69705">
    <property type="entry name" value="Transcription factor NusA, N-terminal domain"/>
    <property type="match status" value="1"/>
</dbReference>
<comment type="caution">
    <text evidence="10">The sequence shown here is derived from an EMBL/GenBank/DDBJ whole genome shotgun (WGS) entry which is preliminary data.</text>
</comment>
<dbReference type="PROSITE" id="PS50084">
    <property type="entry name" value="KH_TYPE_1"/>
    <property type="match status" value="1"/>
</dbReference>
<dbReference type="InterPro" id="IPR003029">
    <property type="entry name" value="S1_domain"/>
</dbReference>
<dbReference type="InterPro" id="IPR010213">
    <property type="entry name" value="TF_NusA"/>
</dbReference>
<feature type="compositionally biased region" description="Acidic residues" evidence="8">
    <location>
        <begin position="613"/>
        <end position="625"/>
    </location>
</feature>
<dbReference type="GO" id="GO:0003723">
    <property type="term" value="F:RNA binding"/>
    <property type="evidence" value="ECO:0007669"/>
    <property type="project" value="UniProtKB-UniRule"/>
</dbReference>
<proteinExistence type="inferred from homology"/>
<feature type="domain" description="S1 motif" evidence="9">
    <location>
        <begin position="135"/>
        <end position="202"/>
    </location>
</feature>
<dbReference type="InterPro" id="IPR009019">
    <property type="entry name" value="KH_sf_prok-type"/>
</dbReference>
<sequence>MSKELIAGINQVASDKDLDNEVIFDAIEAALISAYKRNYGSVANVTAAVDRATGEMKVFAEKEVVEDILNPNTEILLDDARTVVPSSELGDVVLVQNTPGNFGRIAAQTAKQVILQRIREAERDTVYENFVHKVGETITAQVRSVDLVSGAVTILIDDRHENLLPREEQIPSENLRRGDYICLYVVDVHRSSRGPMIKLSRTHRDLLRRLMEQEIPEVRDGTVEIKAISREPGARSKVAVMATLPGVDPVGSCVGMRGLRIQNIVTELAGEKIDVVEWSGNLRTYISNALGPAKVQSVILEEDSNIKTAIVIVPDRQLSLAIGKAGQNARLAAKLTGWRIDIKSETEAHAEGLDLLAAEQAQMAAGDQDLLSMAEQILRDKDESSSSEDTFRQAAELLQRRDAASRSVDPGTAAEWPESLPAQDEGRGLGADAEEALSAFERAAAAVQEEDPSIPSFEDFAVEEPEPVSFGETLDDEEDEKEESVESPVAEEVSELPALHPSELPAEAEEEAEEEEPERTLRPEDLPQVITADMLRQRMAARQQGTSSGPVISSLDDLEVPPELLDSLDTVEEPSEEFDEQEAGRNRARRGGQAAPKRQPRRQRTRRARGLEVDLEEFDDDEFDL</sequence>
<dbReference type="Gene3D" id="3.30.300.20">
    <property type="match status" value="2"/>
</dbReference>
<keyword evidence="1 7" id="KW-0806">Transcription termination</keyword>
<organism evidence="10">
    <name type="scientific">Caldilineaceae bacterium SB0664_bin_27</name>
    <dbReference type="NCBI Taxonomy" id="2605260"/>
    <lineage>
        <taxon>Bacteria</taxon>
        <taxon>Bacillati</taxon>
        <taxon>Chloroflexota</taxon>
        <taxon>Caldilineae</taxon>
        <taxon>Caldilineales</taxon>
        <taxon>Caldilineaceae</taxon>
    </lineage>
</organism>
<dbReference type="InterPro" id="IPR013735">
    <property type="entry name" value="TF_NusA_N"/>
</dbReference>
<feature type="compositionally biased region" description="Acidic residues" evidence="8">
    <location>
        <begin position="569"/>
        <end position="581"/>
    </location>
</feature>
<evidence type="ECO:0000256" key="6">
    <source>
        <dbReference type="ARBA" id="ARBA00023163"/>
    </source>
</evidence>
<feature type="region of interest" description="Disordered" evidence="8">
    <location>
        <begin position="444"/>
        <end position="625"/>
    </location>
</feature>
<dbReference type="HAMAP" id="MF_00945_B">
    <property type="entry name" value="NusA_B"/>
    <property type="match status" value="1"/>
</dbReference>
<comment type="function">
    <text evidence="7">Participates in both transcription termination and antitermination.</text>
</comment>
<dbReference type="Gene3D" id="2.40.50.140">
    <property type="entry name" value="Nucleic acid-binding proteins"/>
    <property type="match status" value="1"/>
</dbReference>
<gene>
    <name evidence="7 10" type="primary">nusA</name>
    <name evidence="10" type="ORF">F4Y42_08000</name>
</gene>
<keyword evidence="2 7" id="KW-0963">Cytoplasm</keyword>
<dbReference type="NCBIfam" id="TIGR01953">
    <property type="entry name" value="NusA"/>
    <property type="match status" value="1"/>
</dbReference>
<evidence type="ECO:0000256" key="3">
    <source>
        <dbReference type="ARBA" id="ARBA00022814"/>
    </source>
</evidence>
<dbReference type="FunFam" id="3.30.300.20:FF:000002">
    <property type="entry name" value="Transcription termination/antitermination protein NusA"/>
    <property type="match status" value="1"/>
</dbReference>
<dbReference type="InterPro" id="IPR015946">
    <property type="entry name" value="KH_dom-like_a/b"/>
</dbReference>
<dbReference type="CDD" id="cd22529">
    <property type="entry name" value="KH-II_NusA_rpt2"/>
    <property type="match status" value="1"/>
</dbReference>
<dbReference type="PANTHER" id="PTHR22648">
    <property type="entry name" value="TRANSCRIPTION TERMINATION FACTOR NUSA"/>
    <property type="match status" value="1"/>
</dbReference>
<dbReference type="SUPFAM" id="SSF54814">
    <property type="entry name" value="Prokaryotic type KH domain (KH-domain type II)"/>
    <property type="match status" value="2"/>
</dbReference>
<keyword evidence="3 7" id="KW-0889">Transcription antitermination</keyword>
<feature type="compositionally biased region" description="Low complexity" evidence="8">
    <location>
        <begin position="486"/>
        <end position="505"/>
    </location>
</feature>
<dbReference type="SUPFAM" id="SSF50249">
    <property type="entry name" value="Nucleic acid-binding proteins"/>
    <property type="match status" value="1"/>
</dbReference>
<evidence type="ECO:0000256" key="1">
    <source>
        <dbReference type="ARBA" id="ARBA00022472"/>
    </source>
</evidence>
<dbReference type="InterPro" id="IPR025249">
    <property type="entry name" value="TF_NusA_KH_1st"/>
</dbReference>
<evidence type="ECO:0000256" key="7">
    <source>
        <dbReference type="HAMAP-Rule" id="MF_00945"/>
    </source>
</evidence>
<keyword evidence="4 7" id="KW-0694">RNA-binding</keyword>
<dbReference type="PANTHER" id="PTHR22648:SF0">
    <property type="entry name" value="TRANSCRIPTION TERMINATION_ANTITERMINATION PROTEIN NUSA"/>
    <property type="match status" value="1"/>
</dbReference>
<dbReference type="Pfam" id="PF08529">
    <property type="entry name" value="NusA_N"/>
    <property type="match status" value="1"/>
</dbReference>
<dbReference type="InterPro" id="IPR030842">
    <property type="entry name" value="TF_NusA_bacterial"/>
</dbReference>
<dbReference type="InterPro" id="IPR012340">
    <property type="entry name" value="NA-bd_OB-fold"/>
</dbReference>